<gene>
    <name evidence="1" type="ordered locus">VC0395_0836</name>
</gene>
<dbReference type="Gene3D" id="2.40.10.320">
    <property type="entry name" value="Uncharacterised protein PF13642 yp_926445, N-terminal domain"/>
    <property type="match status" value="1"/>
</dbReference>
<evidence type="ECO:0000313" key="2">
    <source>
        <dbReference type="Proteomes" id="UP000000249"/>
    </source>
</evidence>
<dbReference type="PANTHER" id="PTHR37103">
    <property type="entry name" value="PUTATIVE-RELATED"/>
    <property type="match status" value="1"/>
</dbReference>
<dbReference type="eggNOG" id="ENOG5033A1R">
    <property type="taxonomic scope" value="Bacteria"/>
</dbReference>
<dbReference type="KEGG" id="vco:VC0395_0836"/>
<name>A0A0H3ADF8_VIBC3</name>
<evidence type="ECO:0008006" key="3">
    <source>
        <dbReference type="Google" id="ProtNLM"/>
    </source>
</evidence>
<organism evidence="1 2">
    <name type="scientific">Vibrio cholerae serotype O1 (strain ATCC 39541 / Classical Ogawa 395 / O395)</name>
    <dbReference type="NCBI Taxonomy" id="345073"/>
    <lineage>
        <taxon>Bacteria</taxon>
        <taxon>Pseudomonadati</taxon>
        <taxon>Pseudomonadota</taxon>
        <taxon>Gammaproteobacteria</taxon>
        <taxon>Vibrionales</taxon>
        <taxon>Vibrionaceae</taxon>
        <taxon>Vibrio</taxon>
    </lineage>
</organism>
<dbReference type="Proteomes" id="UP000000249">
    <property type="component" value="Chromosome 2"/>
</dbReference>
<dbReference type="NCBIfam" id="NF041952">
    <property type="entry name" value="super_attC_Vc_1"/>
    <property type="match status" value="1"/>
</dbReference>
<protein>
    <recommendedName>
        <fullName evidence="3">DUF4144 domain-containing protein</fullName>
    </recommendedName>
</protein>
<accession>A0A0H3ADF8</accession>
<dbReference type="InterPro" id="IPR025284">
    <property type="entry name" value="DUF4144"/>
</dbReference>
<dbReference type="EMBL" id="CP000626">
    <property type="protein sequence ID" value="ABQ18372.1"/>
    <property type="molecule type" value="Genomic_DNA"/>
</dbReference>
<sequence>MVTVVVFEFGVMRCQPLRRALCLSEKFMVNWPCILKLDGDDELVYLGSEADLNCECVDLIVSPSDRVIDSEGFVYSIVSNDSAVSLIGNSTQISAEEASRLIQRHEFCLAEVCLAKIQFETVAEAFNCLKS</sequence>
<dbReference type="PANTHER" id="PTHR37103:SF1">
    <property type="entry name" value="DUF6602 DOMAIN-CONTAINING PROTEIN"/>
    <property type="match status" value="1"/>
</dbReference>
<dbReference type="AntiFam" id="ANF00278">
    <property type="entry name" value="Spurious ORF motif from attC repeats"/>
</dbReference>
<reference evidence="1 2" key="1">
    <citation type="submission" date="2007-03" db="EMBL/GenBank/DDBJ databases">
        <authorList>
            <person name="Heidelberg J."/>
        </authorList>
    </citation>
    <scope>NUCLEOTIDE SEQUENCE [LARGE SCALE GENOMIC DNA]</scope>
    <source>
        <strain evidence="2">ATCC 39541 / Classical Ogawa 395 / O395</strain>
    </source>
</reference>
<dbReference type="Pfam" id="PF13642">
    <property type="entry name" value="DUF4144"/>
    <property type="match status" value="1"/>
</dbReference>
<proteinExistence type="predicted"/>
<dbReference type="AlphaFoldDB" id="A0A0H3ADF8"/>
<evidence type="ECO:0000313" key="1">
    <source>
        <dbReference type="EMBL" id="ABQ18372.1"/>
    </source>
</evidence>